<organism evidence="1 2">
    <name type="scientific">Aphis craccivora</name>
    <name type="common">Cowpea aphid</name>
    <dbReference type="NCBI Taxonomy" id="307492"/>
    <lineage>
        <taxon>Eukaryota</taxon>
        <taxon>Metazoa</taxon>
        <taxon>Ecdysozoa</taxon>
        <taxon>Arthropoda</taxon>
        <taxon>Hexapoda</taxon>
        <taxon>Insecta</taxon>
        <taxon>Pterygota</taxon>
        <taxon>Neoptera</taxon>
        <taxon>Paraneoptera</taxon>
        <taxon>Hemiptera</taxon>
        <taxon>Sternorrhyncha</taxon>
        <taxon>Aphidomorpha</taxon>
        <taxon>Aphidoidea</taxon>
        <taxon>Aphididae</taxon>
        <taxon>Aphidini</taxon>
        <taxon>Aphis</taxon>
        <taxon>Aphis</taxon>
    </lineage>
</organism>
<name>A0A6G0W0Q0_APHCR</name>
<keyword evidence="2" id="KW-1185">Reference proteome</keyword>
<comment type="caution">
    <text evidence="1">The sequence shown here is derived from an EMBL/GenBank/DDBJ whole genome shotgun (WGS) entry which is preliminary data.</text>
</comment>
<dbReference type="OrthoDB" id="6615233at2759"/>
<dbReference type="PANTHER" id="PTHR45749:SF33">
    <property type="entry name" value="ZINC FINGER MYM-TYPE PROTEIN 1"/>
    <property type="match status" value="1"/>
</dbReference>
<protein>
    <submittedName>
        <fullName evidence="1">Zinc finger MYM-type protein 1-like</fullName>
    </submittedName>
</protein>
<evidence type="ECO:0000313" key="1">
    <source>
        <dbReference type="EMBL" id="KAF0716260.1"/>
    </source>
</evidence>
<dbReference type="Proteomes" id="UP000478052">
    <property type="component" value="Unassembled WGS sequence"/>
</dbReference>
<gene>
    <name evidence="1" type="ORF">FWK35_00021803</name>
</gene>
<sequence length="361" mass="41572">MSKLALDGIPDHENSNIHKKYFCLWKMLEMSICEGKEIDIDLQNEIKLEENHWRLVLKAIIDIIMHLAMENSGTDELVSNISISNQSGKFLNLVNLVYHYNEPLRIFLERHKKGSVTYFSHEIQNEFLEIIANKVRNTILSQIKSATYYSLLLPDVSHKEQMSQVVRYVVFLKKTGEAITEGILRSLSNHSIDLSYCQRQLYDNGAKMAGKWKGVQAIESFISCTALSLNLVGLYDAKCSPELEKFFGIVIKLFNFFSSSTQRWDILKEHLKLSLIEANVELNVHYTLIDILRSTGGFTSVFSSLNHHYCLTFNNIELFYSTIFDYKQRKNCNAIIRPHVESLTACLAATLMFKQLFLSFL</sequence>
<reference evidence="1 2" key="1">
    <citation type="submission" date="2019-08" db="EMBL/GenBank/DDBJ databases">
        <title>Whole genome of Aphis craccivora.</title>
        <authorList>
            <person name="Voronova N.V."/>
            <person name="Shulinski R.S."/>
            <person name="Bandarenka Y.V."/>
            <person name="Zhorov D.G."/>
            <person name="Warner D."/>
        </authorList>
    </citation>
    <scope>NUCLEOTIDE SEQUENCE [LARGE SCALE GENOMIC DNA]</scope>
    <source>
        <strain evidence="1">180601</strain>
        <tissue evidence="1">Whole Body</tissue>
    </source>
</reference>
<proteinExistence type="predicted"/>
<evidence type="ECO:0000313" key="2">
    <source>
        <dbReference type="Proteomes" id="UP000478052"/>
    </source>
</evidence>
<dbReference type="AlphaFoldDB" id="A0A6G0W0Q0"/>
<accession>A0A6G0W0Q0</accession>
<dbReference type="EMBL" id="VUJU01010024">
    <property type="protein sequence ID" value="KAF0716260.1"/>
    <property type="molecule type" value="Genomic_DNA"/>
</dbReference>
<dbReference type="PANTHER" id="PTHR45749">
    <property type="match status" value="1"/>
</dbReference>